<feature type="transmembrane region" description="Helical" evidence="1">
    <location>
        <begin position="21"/>
        <end position="42"/>
    </location>
</feature>
<feature type="transmembrane region" description="Helical" evidence="1">
    <location>
        <begin position="122"/>
        <end position="143"/>
    </location>
</feature>
<dbReference type="Pfam" id="PF11667">
    <property type="entry name" value="DUF3267"/>
    <property type="match status" value="1"/>
</dbReference>
<keyword evidence="3" id="KW-1185">Reference proteome</keyword>
<proteinExistence type="predicted"/>
<gene>
    <name evidence="2" type="ORF">D1627_02570</name>
</gene>
<dbReference type="OrthoDB" id="9789112at2"/>
<organism evidence="2 3">
    <name type="scientific">Pontibacter oryzae</name>
    <dbReference type="NCBI Taxonomy" id="2304593"/>
    <lineage>
        <taxon>Bacteria</taxon>
        <taxon>Pseudomonadati</taxon>
        <taxon>Bacteroidota</taxon>
        <taxon>Cytophagia</taxon>
        <taxon>Cytophagales</taxon>
        <taxon>Hymenobacteraceae</taxon>
        <taxon>Pontibacter</taxon>
    </lineage>
</organism>
<dbReference type="Proteomes" id="UP000266005">
    <property type="component" value="Unassembled WGS sequence"/>
</dbReference>
<feature type="transmembrane region" description="Helical" evidence="1">
    <location>
        <begin position="149"/>
        <end position="170"/>
    </location>
</feature>
<reference evidence="3" key="1">
    <citation type="submission" date="2018-08" db="EMBL/GenBank/DDBJ databases">
        <title>Mucilaginibacter sp. MYSH2.</title>
        <authorList>
            <person name="Seo T."/>
        </authorList>
    </citation>
    <scope>NUCLEOTIDE SEQUENCE [LARGE SCALE GENOMIC DNA]</scope>
    <source>
        <strain evidence="3">KIRAN</strain>
    </source>
</reference>
<dbReference type="EMBL" id="QWGE01000001">
    <property type="protein sequence ID" value="RIJ42751.1"/>
    <property type="molecule type" value="Genomic_DNA"/>
</dbReference>
<keyword evidence="1" id="KW-1133">Transmembrane helix</keyword>
<evidence type="ECO:0000256" key="1">
    <source>
        <dbReference type="SAM" id="Phobius"/>
    </source>
</evidence>
<keyword evidence="1" id="KW-0812">Transmembrane</keyword>
<keyword evidence="1" id="KW-0472">Membrane</keyword>
<dbReference type="AlphaFoldDB" id="A0A399SIA6"/>
<evidence type="ECO:0000313" key="2">
    <source>
        <dbReference type="EMBL" id="RIJ42751.1"/>
    </source>
</evidence>
<sequence length="196" mass="22087">MQKGQYRQTELTLTAAEANRQALVFVLPILVLYLVPYILLWPGQLSFAAMEGFVLEHGARTLFYPFLMLLVFILGAVVHELLHGLTWAVFCRNGLKSIRYGVHWRYLTPYCHCREMLPLRPYVLGGLMPGLVMGVLPALVGMITGQLLLFLFGLLFTLAASGDLLMLYMLRHSKATDLVQDHPDKMGCIVYSITQV</sequence>
<evidence type="ECO:0000313" key="3">
    <source>
        <dbReference type="Proteomes" id="UP000266005"/>
    </source>
</evidence>
<comment type="caution">
    <text evidence="2">The sequence shown here is derived from an EMBL/GenBank/DDBJ whole genome shotgun (WGS) entry which is preliminary data.</text>
</comment>
<feature type="transmembrane region" description="Helical" evidence="1">
    <location>
        <begin position="62"/>
        <end position="90"/>
    </location>
</feature>
<name>A0A399SIA6_9BACT</name>
<dbReference type="RefSeq" id="WP_119430633.1">
    <property type="nucleotide sequence ID" value="NZ_QWGE01000001.1"/>
</dbReference>
<protein>
    <submittedName>
        <fullName evidence="2">DUF3267 domain-containing protein</fullName>
    </submittedName>
</protein>
<dbReference type="InterPro" id="IPR021683">
    <property type="entry name" value="DUF3267"/>
</dbReference>
<accession>A0A399SIA6</accession>